<dbReference type="KEGG" id="spap:H3Z74_02185"/>
<dbReference type="PROSITE" id="PS50995">
    <property type="entry name" value="HTH_MARR_2"/>
    <property type="match status" value="1"/>
</dbReference>
<dbReference type="SUPFAM" id="SSF46785">
    <property type="entry name" value="Winged helix' DNA-binding domain"/>
    <property type="match status" value="1"/>
</dbReference>
<dbReference type="InterPro" id="IPR036388">
    <property type="entry name" value="WH-like_DNA-bd_sf"/>
</dbReference>
<reference evidence="6 7" key="1">
    <citation type="submission" date="2020-09" db="EMBL/GenBank/DDBJ databases">
        <title>Sphingomonas sp., a new species isolated from pork steak.</title>
        <authorList>
            <person name="Heidler von Heilborn D."/>
        </authorList>
    </citation>
    <scope>NUCLEOTIDE SEQUENCE [LARGE SCALE GENOMIC DNA]</scope>
    <source>
        <strain evidence="7">S8-3T</strain>
    </source>
</reference>
<dbReference type="InterPro" id="IPR039422">
    <property type="entry name" value="MarR/SlyA-like"/>
</dbReference>
<keyword evidence="2" id="KW-0238">DNA-binding</keyword>
<keyword evidence="3" id="KW-0804">Transcription</keyword>
<dbReference type="CDD" id="cd00090">
    <property type="entry name" value="HTH_ARSR"/>
    <property type="match status" value="1"/>
</dbReference>
<evidence type="ECO:0000313" key="6">
    <source>
        <dbReference type="EMBL" id="QNQ10082.1"/>
    </source>
</evidence>
<dbReference type="GO" id="GO:0003700">
    <property type="term" value="F:DNA-binding transcription factor activity"/>
    <property type="evidence" value="ECO:0007669"/>
    <property type="project" value="InterPro"/>
</dbReference>
<name>A0A7H0LK79_9SPHN</name>
<evidence type="ECO:0000259" key="5">
    <source>
        <dbReference type="PROSITE" id="PS51186"/>
    </source>
</evidence>
<evidence type="ECO:0000256" key="1">
    <source>
        <dbReference type="ARBA" id="ARBA00023015"/>
    </source>
</evidence>
<dbReference type="InterPro" id="IPR016181">
    <property type="entry name" value="Acyl_CoA_acyltransferase"/>
</dbReference>
<feature type="domain" description="N-acetyltransferase" evidence="5">
    <location>
        <begin position="164"/>
        <end position="318"/>
    </location>
</feature>
<dbReference type="InterPro" id="IPR036390">
    <property type="entry name" value="WH_DNA-bd_sf"/>
</dbReference>
<dbReference type="CDD" id="cd04301">
    <property type="entry name" value="NAT_SF"/>
    <property type="match status" value="1"/>
</dbReference>
<dbReference type="EMBL" id="CP061038">
    <property type="protein sequence ID" value="QNQ10082.1"/>
    <property type="molecule type" value="Genomic_DNA"/>
</dbReference>
<dbReference type="PANTHER" id="PTHR33164:SF104">
    <property type="entry name" value="TRANSCRIPTIONAL REGULATORY PROTEIN"/>
    <property type="match status" value="1"/>
</dbReference>
<protein>
    <submittedName>
        <fullName evidence="6">MarR family transcriptional regulator/GNAT family N-acetyltransferase</fullName>
    </submittedName>
</protein>
<dbReference type="SUPFAM" id="SSF55729">
    <property type="entry name" value="Acyl-CoA N-acyltransferases (Nat)"/>
    <property type="match status" value="1"/>
</dbReference>
<dbReference type="InterPro" id="IPR023187">
    <property type="entry name" value="Tscrpt_reg_MarR-type_CS"/>
</dbReference>
<dbReference type="GO" id="GO:0003677">
    <property type="term" value="F:DNA binding"/>
    <property type="evidence" value="ECO:0007669"/>
    <property type="project" value="UniProtKB-KW"/>
</dbReference>
<dbReference type="PANTHER" id="PTHR33164">
    <property type="entry name" value="TRANSCRIPTIONAL REGULATOR, MARR FAMILY"/>
    <property type="match status" value="1"/>
</dbReference>
<accession>A0A7H0LK79</accession>
<dbReference type="Gene3D" id="3.40.630.30">
    <property type="match status" value="1"/>
</dbReference>
<keyword evidence="6" id="KW-0808">Transferase</keyword>
<dbReference type="GO" id="GO:0006950">
    <property type="term" value="P:response to stress"/>
    <property type="evidence" value="ECO:0007669"/>
    <property type="project" value="TreeGrafter"/>
</dbReference>
<dbReference type="Proteomes" id="UP000516148">
    <property type="component" value="Chromosome"/>
</dbReference>
<dbReference type="SMART" id="SM00347">
    <property type="entry name" value="HTH_MARR"/>
    <property type="match status" value="1"/>
</dbReference>
<organism evidence="6 7">
    <name type="scientific">Sphingomonas alpina</name>
    <dbReference type="NCBI Taxonomy" id="653931"/>
    <lineage>
        <taxon>Bacteria</taxon>
        <taxon>Pseudomonadati</taxon>
        <taxon>Pseudomonadota</taxon>
        <taxon>Alphaproteobacteria</taxon>
        <taxon>Sphingomonadales</taxon>
        <taxon>Sphingomonadaceae</taxon>
        <taxon>Sphingomonas</taxon>
    </lineage>
</organism>
<dbReference type="InterPro" id="IPR000835">
    <property type="entry name" value="HTH_MarR-typ"/>
</dbReference>
<evidence type="ECO:0000313" key="7">
    <source>
        <dbReference type="Proteomes" id="UP000516148"/>
    </source>
</evidence>
<gene>
    <name evidence="6" type="ORF">H3Z74_02185</name>
</gene>
<dbReference type="InterPro" id="IPR011991">
    <property type="entry name" value="ArsR-like_HTH"/>
</dbReference>
<dbReference type="AlphaFoldDB" id="A0A7H0LK79"/>
<proteinExistence type="predicted"/>
<keyword evidence="7" id="KW-1185">Reference proteome</keyword>
<evidence type="ECO:0000256" key="3">
    <source>
        <dbReference type="ARBA" id="ARBA00023163"/>
    </source>
</evidence>
<sequence length="318" mass="35391">MTNDIMKEMGYLFLGSRLKRLAERMQGDVASIAERAGLAIQPSQYPILIALDRFETLTVGVLAEKLGLSQPAITRNITRLVELGLIETIAMSGDQRRRSLSLTSAGRDAMVRSKREVWPHIDAAVVELCAGLNGPLLEQIAAIEDALDHNSIEQRALAGPVSGLTIREFSDELARDFHDINAEWIASMFRIEQTDRDVLENPRARIMDPGGVILFAEARDLGIIGACALQKTGERRFELTKMGVLESARGRKAGEYLLAAILRRARQMEVETLYLLTSSKCAAAIHLYEKLGFAHDAEIMRDFGARYERCDVAMRYRG</sequence>
<dbReference type="GO" id="GO:0016747">
    <property type="term" value="F:acyltransferase activity, transferring groups other than amino-acyl groups"/>
    <property type="evidence" value="ECO:0007669"/>
    <property type="project" value="InterPro"/>
</dbReference>
<dbReference type="InterPro" id="IPR000182">
    <property type="entry name" value="GNAT_dom"/>
</dbReference>
<dbReference type="PROSITE" id="PS01117">
    <property type="entry name" value="HTH_MARR_1"/>
    <property type="match status" value="1"/>
</dbReference>
<keyword evidence="1" id="KW-0805">Transcription regulation</keyword>
<evidence type="ECO:0000259" key="4">
    <source>
        <dbReference type="PROSITE" id="PS50995"/>
    </source>
</evidence>
<dbReference type="RefSeq" id="WP_187762387.1">
    <property type="nucleotide sequence ID" value="NZ_CP061038.1"/>
</dbReference>
<dbReference type="PROSITE" id="PS51186">
    <property type="entry name" value="GNAT"/>
    <property type="match status" value="1"/>
</dbReference>
<dbReference type="Gene3D" id="1.10.10.10">
    <property type="entry name" value="Winged helix-like DNA-binding domain superfamily/Winged helix DNA-binding domain"/>
    <property type="match status" value="1"/>
</dbReference>
<dbReference type="Pfam" id="PF00583">
    <property type="entry name" value="Acetyltransf_1"/>
    <property type="match status" value="1"/>
</dbReference>
<feature type="domain" description="HTH marR-type" evidence="4">
    <location>
        <begin position="11"/>
        <end position="149"/>
    </location>
</feature>
<evidence type="ECO:0000256" key="2">
    <source>
        <dbReference type="ARBA" id="ARBA00023125"/>
    </source>
</evidence>
<dbReference type="Pfam" id="PF12802">
    <property type="entry name" value="MarR_2"/>
    <property type="match status" value="1"/>
</dbReference>